<comment type="caution">
    <text evidence="1">The sequence shown here is derived from an EMBL/GenBank/DDBJ whole genome shotgun (WGS) entry which is preliminary data.</text>
</comment>
<accession>A0A392R3R5</accession>
<keyword evidence="2" id="KW-1185">Reference proteome</keyword>
<dbReference type="EMBL" id="LXQA010185727">
    <property type="protein sequence ID" value="MCI31248.1"/>
    <property type="molecule type" value="Genomic_DNA"/>
</dbReference>
<reference evidence="1 2" key="1">
    <citation type="journal article" date="2018" name="Front. Plant Sci.">
        <title>Red Clover (Trifolium pratense) and Zigzag Clover (T. medium) - A Picture of Genomic Similarities and Differences.</title>
        <authorList>
            <person name="Dluhosova J."/>
            <person name="Istvanek J."/>
            <person name="Nedelnik J."/>
            <person name="Repkova J."/>
        </authorList>
    </citation>
    <scope>NUCLEOTIDE SEQUENCE [LARGE SCALE GENOMIC DNA]</scope>
    <source>
        <strain evidence="2">cv. 10/8</strain>
        <tissue evidence="1">Leaf</tissue>
    </source>
</reference>
<dbReference type="Proteomes" id="UP000265520">
    <property type="component" value="Unassembled WGS sequence"/>
</dbReference>
<evidence type="ECO:0000313" key="2">
    <source>
        <dbReference type="Proteomes" id="UP000265520"/>
    </source>
</evidence>
<name>A0A392R3R5_9FABA</name>
<sequence>MEDYNYLGRTTVRSPATAIRRGLEPLDVTINSDVKQDEFEAQSDVNYELQTVEVQLEGRITGKRVTV</sequence>
<evidence type="ECO:0000313" key="1">
    <source>
        <dbReference type="EMBL" id="MCI31248.1"/>
    </source>
</evidence>
<protein>
    <submittedName>
        <fullName evidence="1">Uncharacterized protein</fullName>
    </submittedName>
</protein>
<proteinExistence type="predicted"/>
<organism evidence="1 2">
    <name type="scientific">Trifolium medium</name>
    <dbReference type="NCBI Taxonomy" id="97028"/>
    <lineage>
        <taxon>Eukaryota</taxon>
        <taxon>Viridiplantae</taxon>
        <taxon>Streptophyta</taxon>
        <taxon>Embryophyta</taxon>
        <taxon>Tracheophyta</taxon>
        <taxon>Spermatophyta</taxon>
        <taxon>Magnoliopsida</taxon>
        <taxon>eudicotyledons</taxon>
        <taxon>Gunneridae</taxon>
        <taxon>Pentapetalae</taxon>
        <taxon>rosids</taxon>
        <taxon>fabids</taxon>
        <taxon>Fabales</taxon>
        <taxon>Fabaceae</taxon>
        <taxon>Papilionoideae</taxon>
        <taxon>50 kb inversion clade</taxon>
        <taxon>NPAAA clade</taxon>
        <taxon>Hologalegina</taxon>
        <taxon>IRL clade</taxon>
        <taxon>Trifolieae</taxon>
        <taxon>Trifolium</taxon>
    </lineage>
</organism>
<dbReference type="AlphaFoldDB" id="A0A392R3R5"/>